<dbReference type="AlphaFoldDB" id="A0A171KSF1"/>
<keyword evidence="1" id="KW-0472">Membrane</keyword>
<evidence type="ECO:0000313" key="2">
    <source>
        <dbReference type="EMBL" id="KKO71818.1"/>
    </source>
</evidence>
<dbReference type="STRING" id="206506.AAV32_09585"/>
<keyword evidence="3" id="KW-1185">Reference proteome</keyword>
<accession>A0A171KSF1</accession>
<keyword evidence="1" id="KW-1133">Transmembrane helix</keyword>
<name>A0A171KSF1_9BURK</name>
<reference evidence="2 3" key="1">
    <citation type="submission" date="2015-04" db="EMBL/GenBank/DDBJ databases">
        <title>Genome sequence of Kerstersia gyiorum CG1.</title>
        <authorList>
            <person name="Greninger A.L."/>
            <person name="Kozyreva V."/>
            <person name="Chaturvedi V."/>
        </authorList>
    </citation>
    <scope>NUCLEOTIDE SEQUENCE [LARGE SCALE GENOMIC DNA]</scope>
    <source>
        <strain evidence="2 3">CG1</strain>
    </source>
</reference>
<dbReference type="Proteomes" id="UP000078084">
    <property type="component" value="Unassembled WGS sequence"/>
</dbReference>
<feature type="transmembrane region" description="Helical" evidence="1">
    <location>
        <begin position="6"/>
        <end position="25"/>
    </location>
</feature>
<comment type="caution">
    <text evidence="2">The sequence shown here is derived from an EMBL/GenBank/DDBJ whole genome shotgun (WGS) entry which is preliminary data.</text>
</comment>
<dbReference type="EMBL" id="LBNE01000005">
    <property type="protein sequence ID" value="KKO71818.1"/>
    <property type="molecule type" value="Genomic_DNA"/>
</dbReference>
<evidence type="ECO:0000313" key="3">
    <source>
        <dbReference type="Proteomes" id="UP000078084"/>
    </source>
</evidence>
<evidence type="ECO:0000256" key="1">
    <source>
        <dbReference type="SAM" id="Phobius"/>
    </source>
</evidence>
<sequence length="60" mass="6438">MLRPLYPVYLVASTAFVVMMFSASLNAEKASLCKAINTGNTQAELIENGITRSAIKGCMP</sequence>
<proteinExistence type="predicted"/>
<organism evidence="2 3">
    <name type="scientific">Kerstersia gyiorum</name>
    <dbReference type="NCBI Taxonomy" id="206506"/>
    <lineage>
        <taxon>Bacteria</taxon>
        <taxon>Pseudomonadati</taxon>
        <taxon>Pseudomonadota</taxon>
        <taxon>Betaproteobacteria</taxon>
        <taxon>Burkholderiales</taxon>
        <taxon>Alcaligenaceae</taxon>
        <taxon>Kerstersia</taxon>
    </lineage>
</organism>
<protein>
    <submittedName>
        <fullName evidence="2">Uncharacterized protein</fullName>
    </submittedName>
</protein>
<keyword evidence="1" id="KW-0812">Transmembrane</keyword>
<gene>
    <name evidence="2" type="ORF">AAV32_09585</name>
</gene>